<reference evidence="2" key="1">
    <citation type="submission" date="2017-02" db="EMBL/GenBank/DDBJ databases">
        <authorList>
            <person name="Tafer H."/>
            <person name="Lopandic K."/>
        </authorList>
    </citation>
    <scope>NUCLEOTIDE SEQUENCE [LARGE SCALE GENOMIC DNA]</scope>
    <source>
        <strain evidence="2">CBS 366.77</strain>
    </source>
</reference>
<dbReference type="EMBL" id="MVGC01002115">
    <property type="protein sequence ID" value="RJE16938.1"/>
    <property type="molecule type" value="Genomic_DNA"/>
</dbReference>
<comment type="caution">
    <text evidence="1">The sequence shown here is derived from an EMBL/GenBank/DDBJ whole genome shotgun (WGS) entry which is preliminary data.</text>
</comment>
<proteinExistence type="predicted"/>
<evidence type="ECO:0000313" key="1">
    <source>
        <dbReference type="EMBL" id="RJE16938.1"/>
    </source>
</evidence>
<dbReference type="OrthoDB" id="655030at2759"/>
<sequence length="59" mass="6363">MGLLDVIRNNLIDKSGVSLVGAQGHSKATIMTNKSGKGAHAVFSIRVRDYARRPYAHAL</sequence>
<evidence type="ECO:0000313" key="2">
    <source>
        <dbReference type="Proteomes" id="UP000266188"/>
    </source>
</evidence>
<protein>
    <submittedName>
        <fullName evidence="1">Uncharacterized protein</fullName>
    </submittedName>
</protein>
<name>A0A3A2Z1G8_9EURO</name>
<accession>A0A3A2Z1G8</accession>
<organism evidence="1 2">
    <name type="scientific">Aspergillus sclerotialis</name>
    <dbReference type="NCBI Taxonomy" id="2070753"/>
    <lineage>
        <taxon>Eukaryota</taxon>
        <taxon>Fungi</taxon>
        <taxon>Dikarya</taxon>
        <taxon>Ascomycota</taxon>
        <taxon>Pezizomycotina</taxon>
        <taxon>Eurotiomycetes</taxon>
        <taxon>Eurotiomycetidae</taxon>
        <taxon>Eurotiales</taxon>
        <taxon>Aspergillaceae</taxon>
        <taxon>Aspergillus</taxon>
        <taxon>Aspergillus subgen. Polypaecilum</taxon>
    </lineage>
</organism>
<gene>
    <name evidence="1" type="ORF">PHISCL_10725</name>
</gene>
<dbReference type="Proteomes" id="UP000266188">
    <property type="component" value="Unassembled WGS sequence"/>
</dbReference>
<dbReference type="AlphaFoldDB" id="A0A3A2Z1G8"/>
<keyword evidence="2" id="KW-1185">Reference proteome</keyword>